<feature type="domain" description="CENP-V/GFA" evidence="5">
    <location>
        <begin position="5"/>
        <end position="140"/>
    </location>
</feature>
<dbReference type="GO" id="GO:0046872">
    <property type="term" value="F:metal ion binding"/>
    <property type="evidence" value="ECO:0007669"/>
    <property type="project" value="UniProtKB-KW"/>
</dbReference>
<gene>
    <name evidence="6" type="ORF">CERZMDRAFT_94517</name>
</gene>
<keyword evidence="7" id="KW-1185">Reference proteome</keyword>
<keyword evidence="3" id="KW-0862">Zinc</keyword>
<evidence type="ECO:0000259" key="5">
    <source>
        <dbReference type="PROSITE" id="PS51891"/>
    </source>
</evidence>
<organism evidence="6 7">
    <name type="scientific">Cercospora zeae-maydis SCOH1-5</name>
    <dbReference type="NCBI Taxonomy" id="717836"/>
    <lineage>
        <taxon>Eukaryota</taxon>
        <taxon>Fungi</taxon>
        <taxon>Dikarya</taxon>
        <taxon>Ascomycota</taxon>
        <taxon>Pezizomycotina</taxon>
        <taxon>Dothideomycetes</taxon>
        <taxon>Dothideomycetidae</taxon>
        <taxon>Mycosphaerellales</taxon>
        <taxon>Mycosphaerellaceae</taxon>
        <taxon>Cercospora</taxon>
    </lineage>
</organism>
<dbReference type="InterPro" id="IPR006913">
    <property type="entry name" value="CENP-V/GFA"/>
</dbReference>
<evidence type="ECO:0000256" key="3">
    <source>
        <dbReference type="ARBA" id="ARBA00022833"/>
    </source>
</evidence>
<protein>
    <recommendedName>
        <fullName evidence="5">CENP-V/GFA domain-containing protein</fullName>
    </recommendedName>
</protein>
<dbReference type="OrthoDB" id="9985472at2759"/>
<dbReference type="AlphaFoldDB" id="A0A6A6FP52"/>
<evidence type="ECO:0000313" key="6">
    <source>
        <dbReference type="EMBL" id="KAF2215094.1"/>
    </source>
</evidence>
<dbReference type="PANTHER" id="PTHR33337:SF40">
    <property type="entry name" value="CENP-V_GFA DOMAIN-CONTAINING PROTEIN-RELATED"/>
    <property type="match status" value="1"/>
</dbReference>
<reference evidence="6" key="1">
    <citation type="journal article" date="2020" name="Stud. Mycol.">
        <title>101 Dothideomycetes genomes: a test case for predicting lifestyles and emergence of pathogens.</title>
        <authorList>
            <person name="Haridas S."/>
            <person name="Albert R."/>
            <person name="Binder M."/>
            <person name="Bloem J."/>
            <person name="Labutti K."/>
            <person name="Salamov A."/>
            <person name="Andreopoulos B."/>
            <person name="Baker S."/>
            <person name="Barry K."/>
            <person name="Bills G."/>
            <person name="Bluhm B."/>
            <person name="Cannon C."/>
            <person name="Castanera R."/>
            <person name="Culley D."/>
            <person name="Daum C."/>
            <person name="Ezra D."/>
            <person name="Gonzalez J."/>
            <person name="Henrissat B."/>
            <person name="Kuo A."/>
            <person name="Liang C."/>
            <person name="Lipzen A."/>
            <person name="Lutzoni F."/>
            <person name="Magnuson J."/>
            <person name="Mondo S."/>
            <person name="Nolan M."/>
            <person name="Ohm R."/>
            <person name="Pangilinan J."/>
            <person name="Park H.-J."/>
            <person name="Ramirez L."/>
            <person name="Alfaro M."/>
            <person name="Sun H."/>
            <person name="Tritt A."/>
            <person name="Yoshinaga Y."/>
            <person name="Zwiers L.-H."/>
            <person name="Turgeon B."/>
            <person name="Goodwin S."/>
            <person name="Spatafora J."/>
            <person name="Crous P."/>
            <person name="Grigoriev I."/>
        </authorList>
    </citation>
    <scope>NUCLEOTIDE SEQUENCE</scope>
    <source>
        <strain evidence="6">SCOH1-5</strain>
    </source>
</reference>
<dbReference type="SUPFAM" id="SSF51316">
    <property type="entry name" value="Mss4-like"/>
    <property type="match status" value="1"/>
</dbReference>
<dbReference type="Gene3D" id="3.90.1590.10">
    <property type="entry name" value="glutathione-dependent formaldehyde- activating enzyme (gfa)"/>
    <property type="match status" value="1"/>
</dbReference>
<keyword evidence="4" id="KW-0456">Lyase</keyword>
<sequence length="154" mass="17422">MSDQITGSCNCRRHVYTIPVPTEMNLCHCVDCKKWAGAMQASHLRYSLPCHVADFTRHSAHLFVKTDTIETTGPTPKSHTMNAESGNPMERAWCDNCGCGIWLKATKSPDMTYIKAGLFERGKIPQPTMENWMKNMERWEQPALGTKRQAFDGN</sequence>
<evidence type="ECO:0000313" key="7">
    <source>
        <dbReference type="Proteomes" id="UP000799539"/>
    </source>
</evidence>
<accession>A0A6A6FP52</accession>
<dbReference type="EMBL" id="ML992666">
    <property type="protein sequence ID" value="KAF2215094.1"/>
    <property type="molecule type" value="Genomic_DNA"/>
</dbReference>
<evidence type="ECO:0000256" key="1">
    <source>
        <dbReference type="ARBA" id="ARBA00005495"/>
    </source>
</evidence>
<keyword evidence="2" id="KW-0479">Metal-binding</keyword>
<name>A0A6A6FP52_9PEZI</name>
<dbReference type="GO" id="GO:0016846">
    <property type="term" value="F:carbon-sulfur lyase activity"/>
    <property type="evidence" value="ECO:0007669"/>
    <property type="project" value="InterPro"/>
</dbReference>
<proteinExistence type="inferred from homology"/>
<evidence type="ECO:0000256" key="2">
    <source>
        <dbReference type="ARBA" id="ARBA00022723"/>
    </source>
</evidence>
<dbReference type="Proteomes" id="UP000799539">
    <property type="component" value="Unassembled WGS sequence"/>
</dbReference>
<comment type="similarity">
    <text evidence="1">Belongs to the Gfa family.</text>
</comment>
<dbReference type="PROSITE" id="PS51891">
    <property type="entry name" value="CENP_V_GFA"/>
    <property type="match status" value="1"/>
</dbReference>
<evidence type="ECO:0000256" key="4">
    <source>
        <dbReference type="ARBA" id="ARBA00023239"/>
    </source>
</evidence>
<dbReference type="Pfam" id="PF04828">
    <property type="entry name" value="GFA"/>
    <property type="match status" value="1"/>
</dbReference>
<dbReference type="InterPro" id="IPR011057">
    <property type="entry name" value="Mss4-like_sf"/>
</dbReference>
<dbReference type="PANTHER" id="PTHR33337">
    <property type="entry name" value="GFA DOMAIN-CONTAINING PROTEIN"/>
    <property type="match status" value="1"/>
</dbReference>